<accession>A0A0G0GH62</accession>
<keyword evidence="1" id="KW-0812">Transmembrane</keyword>
<sequence length="188" mass="21064">MPNQKAQKFKNFVGHILEPFALGVLALLFIIPTITVMNLSPITKKLKDLNVLGVNSQSSVSVTLVGGKHDVFTEENLNKNDNTSDYSTKLNKRAADSYSKPILEIKNNTEQVQTVSFYGQTLNQTQSNIRIIVDDKTYKIQDDRGQTYPQEVTVLPSSKVIVFLAIENLTGIQFSEEFDLQVKVVENL</sequence>
<reference evidence="2 3" key="1">
    <citation type="journal article" date="2015" name="Nature">
        <title>rRNA introns, odd ribosomes, and small enigmatic genomes across a large radiation of phyla.</title>
        <authorList>
            <person name="Brown C.T."/>
            <person name="Hug L.A."/>
            <person name="Thomas B.C."/>
            <person name="Sharon I."/>
            <person name="Castelle C.J."/>
            <person name="Singh A."/>
            <person name="Wilkins M.J."/>
            <person name="Williams K.H."/>
            <person name="Banfield J.F."/>
        </authorList>
    </citation>
    <scope>NUCLEOTIDE SEQUENCE [LARGE SCALE GENOMIC DNA]</scope>
</reference>
<name>A0A0G0GH62_9BACT</name>
<evidence type="ECO:0000256" key="1">
    <source>
        <dbReference type="SAM" id="Phobius"/>
    </source>
</evidence>
<keyword evidence="1" id="KW-1133">Transmembrane helix</keyword>
<comment type="caution">
    <text evidence="2">The sequence shown here is derived from an EMBL/GenBank/DDBJ whole genome shotgun (WGS) entry which is preliminary data.</text>
</comment>
<keyword evidence="1" id="KW-0472">Membrane</keyword>
<evidence type="ECO:0000313" key="3">
    <source>
        <dbReference type="Proteomes" id="UP000034140"/>
    </source>
</evidence>
<feature type="transmembrane region" description="Helical" evidence="1">
    <location>
        <begin position="20"/>
        <end position="39"/>
    </location>
</feature>
<dbReference type="Proteomes" id="UP000034140">
    <property type="component" value="Unassembled WGS sequence"/>
</dbReference>
<dbReference type="AlphaFoldDB" id="A0A0G0GH62"/>
<gene>
    <name evidence="2" type="ORF">UR96_C0035G0007</name>
</gene>
<organism evidence="2 3">
    <name type="scientific">candidate division WS6 bacterium GW2011_GWC1_36_11</name>
    <dbReference type="NCBI Taxonomy" id="1619090"/>
    <lineage>
        <taxon>Bacteria</taxon>
        <taxon>Candidatus Dojkabacteria</taxon>
    </lineage>
</organism>
<proteinExistence type="predicted"/>
<dbReference type="EMBL" id="LBRE01000035">
    <property type="protein sequence ID" value="KKP91002.1"/>
    <property type="molecule type" value="Genomic_DNA"/>
</dbReference>
<protein>
    <submittedName>
        <fullName evidence="2">Uncharacterized protein</fullName>
    </submittedName>
</protein>
<evidence type="ECO:0000313" key="2">
    <source>
        <dbReference type="EMBL" id="KKP91002.1"/>
    </source>
</evidence>